<dbReference type="EMBL" id="MWUE01000011">
    <property type="protein sequence ID" value="OQP34774.1"/>
    <property type="molecule type" value="Genomic_DNA"/>
</dbReference>
<feature type="region of interest" description="Disordered" evidence="1">
    <location>
        <begin position="44"/>
        <end position="67"/>
    </location>
</feature>
<dbReference type="Proteomes" id="UP000192769">
    <property type="component" value="Unassembled WGS sequence"/>
</dbReference>
<reference evidence="2 3" key="1">
    <citation type="submission" date="2017-02" db="EMBL/GenBank/DDBJ databases">
        <title>Whole genome shotgun sequence of Pantoea agglomerans strain AS1 isolated from a cycad, Zamia floridana in Central Florida, USA.</title>
        <authorList>
            <person name="Lata P."/>
            <person name="Govindarajan S."/>
            <person name="Qi F."/>
            <person name="Li J.-L."/>
            <person name="Maurya S.K."/>
            <person name="Sahoo M.K."/>
        </authorList>
    </citation>
    <scope>NUCLEOTIDE SEQUENCE [LARGE SCALE GENOMIC DNA]</scope>
    <source>
        <strain evidence="2 3">AS1</strain>
    </source>
</reference>
<gene>
    <name evidence="2" type="ORF">B2J69_08165</name>
</gene>
<comment type="caution">
    <text evidence="2">The sequence shown here is derived from an EMBL/GenBank/DDBJ whole genome shotgun (WGS) entry which is preliminary data.</text>
</comment>
<dbReference type="InterPro" id="IPR022037">
    <property type="entry name" value="DUF3606"/>
</dbReference>
<keyword evidence="3" id="KW-1185">Reference proteome</keyword>
<dbReference type="Pfam" id="PF12244">
    <property type="entry name" value="DUF3606"/>
    <property type="match status" value="1"/>
</dbReference>
<evidence type="ECO:0000313" key="2">
    <source>
        <dbReference type="EMBL" id="OQP34774.1"/>
    </source>
</evidence>
<evidence type="ECO:0008006" key="4">
    <source>
        <dbReference type="Google" id="ProtNLM"/>
    </source>
</evidence>
<sequence length="67" mass="7837">MKDPIVRRVPADLSRIEISEQWQITFWMLTLHTTQDRLVRAVREAGPETESVRSWLDANPPARPPRD</sequence>
<dbReference type="OrthoDB" id="7030114at2"/>
<name>A0A1V9DLZ2_9GAMM</name>
<protein>
    <recommendedName>
        <fullName evidence="4">DUF3606 domain-containing protein</fullName>
    </recommendedName>
</protein>
<dbReference type="AlphaFoldDB" id="A0A1V9DLZ2"/>
<dbReference type="RefSeq" id="WP_081138163.1">
    <property type="nucleotide sequence ID" value="NZ_MWUE01000011.1"/>
</dbReference>
<organism evidence="2 3">
    <name type="scientific">Pantoea latae</name>
    <dbReference type="NCBI Taxonomy" id="1964541"/>
    <lineage>
        <taxon>Bacteria</taxon>
        <taxon>Pseudomonadati</taxon>
        <taxon>Pseudomonadota</taxon>
        <taxon>Gammaproteobacteria</taxon>
        <taxon>Enterobacterales</taxon>
        <taxon>Erwiniaceae</taxon>
        <taxon>Pantoea</taxon>
    </lineage>
</organism>
<evidence type="ECO:0000256" key="1">
    <source>
        <dbReference type="SAM" id="MobiDB-lite"/>
    </source>
</evidence>
<evidence type="ECO:0000313" key="3">
    <source>
        <dbReference type="Proteomes" id="UP000192769"/>
    </source>
</evidence>
<proteinExistence type="predicted"/>
<accession>A0A1V9DLZ2</accession>